<dbReference type="KEGG" id="dmm:dnm_056740"/>
<evidence type="ECO:0000313" key="2">
    <source>
        <dbReference type="Proteomes" id="UP000663722"/>
    </source>
</evidence>
<evidence type="ECO:0000313" key="1">
    <source>
        <dbReference type="EMBL" id="QTA89618.1"/>
    </source>
</evidence>
<sequence length="60" mass="7151">MDKEKVRDIINNIERVAKSGQDMARDYMDKQPSQKSQNSNYRYILQDIRDLRKVIFGEDS</sequence>
<gene>
    <name evidence="1" type="ORF">dnm_056740</name>
</gene>
<organism evidence="1 2">
    <name type="scientific">Desulfonema magnum</name>
    <dbReference type="NCBI Taxonomy" id="45655"/>
    <lineage>
        <taxon>Bacteria</taxon>
        <taxon>Pseudomonadati</taxon>
        <taxon>Thermodesulfobacteriota</taxon>
        <taxon>Desulfobacteria</taxon>
        <taxon>Desulfobacterales</taxon>
        <taxon>Desulfococcaceae</taxon>
        <taxon>Desulfonema</taxon>
    </lineage>
</organism>
<reference evidence="1" key="1">
    <citation type="journal article" date="2021" name="Microb. Physiol.">
        <title>Proteogenomic Insights into the Physiology of Marine, Sulfate-Reducing, Filamentous Desulfonema limicola and Desulfonema magnum.</title>
        <authorList>
            <person name="Schnaars V."/>
            <person name="Wohlbrand L."/>
            <person name="Scheve S."/>
            <person name="Hinrichs C."/>
            <person name="Reinhardt R."/>
            <person name="Rabus R."/>
        </authorList>
    </citation>
    <scope>NUCLEOTIDE SEQUENCE</scope>
    <source>
        <strain evidence="1">4be13</strain>
    </source>
</reference>
<proteinExistence type="predicted"/>
<dbReference type="RefSeq" id="WP_207678157.1">
    <property type="nucleotide sequence ID" value="NZ_CP061800.1"/>
</dbReference>
<accession>A0A975BQ76</accession>
<keyword evidence="2" id="KW-1185">Reference proteome</keyword>
<name>A0A975BQ76_9BACT</name>
<dbReference type="EMBL" id="CP061800">
    <property type="protein sequence ID" value="QTA89618.1"/>
    <property type="molecule type" value="Genomic_DNA"/>
</dbReference>
<protein>
    <submittedName>
        <fullName evidence="1">Uncharacterized protein</fullName>
    </submittedName>
</protein>
<dbReference type="Proteomes" id="UP000663722">
    <property type="component" value="Chromosome"/>
</dbReference>
<dbReference type="AlphaFoldDB" id="A0A975BQ76"/>